<accession>A0A433KRH9</accession>
<dbReference type="GO" id="GO:0015288">
    <property type="term" value="F:porin activity"/>
    <property type="evidence" value="ECO:0007669"/>
    <property type="project" value="TreeGrafter"/>
</dbReference>
<dbReference type="PANTHER" id="PTHR30026">
    <property type="entry name" value="OUTER MEMBRANE PROTEIN TOLC"/>
    <property type="match status" value="1"/>
</dbReference>
<dbReference type="InterPro" id="IPR003423">
    <property type="entry name" value="OMP_efflux"/>
</dbReference>
<dbReference type="EMBL" id="RZHG01000011">
    <property type="protein sequence ID" value="RUR32202.1"/>
    <property type="molecule type" value="Genomic_DNA"/>
</dbReference>
<keyword evidence="3" id="KW-0813">Transport</keyword>
<comment type="similarity">
    <text evidence="2">Belongs to the outer membrane factor (OMF) (TC 1.B.17) family.</text>
</comment>
<keyword evidence="5" id="KW-0812">Transmembrane</keyword>
<evidence type="ECO:0000256" key="4">
    <source>
        <dbReference type="ARBA" id="ARBA00022452"/>
    </source>
</evidence>
<organism evidence="9 10">
    <name type="scientific">Vreelandella andesensis</name>
    <dbReference type="NCBI Taxonomy" id="447567"/>
    <lineage>
        <taxon>Bacteria</taxon>
        <taxon>Pseudomonadati</taxon>
        <taxon>Pseudomonadota</taxon>
        <taxon>Gammaproteobacteria</taxon>
        <taxon>Oceanospirillales</taxon>
        <taxon>Halomonadaceae</taxon>
        <taxon>Vreelandella</taxon>
    </lineage>
</organism>
<evidence type="ECO:0000256" key="3">
    <source>
        <dbReference type="ARBA" id="ARBA00022448"/>
    </source>
</evidence>
<dbReference type="InterPro" id="IPR051906">
    <property type="entry name" value="TolC-like"/>
</dbReference>
<gene>
    <name evidence="9" type="ORF">ELY33_06285</name>
</gene>
<proteinExistence type="inferred from homology"/>
<comment type="caution">
    <text evidence="9">The sequence shown here is derived from an EMBL/GenBank/DDBJ whole genome shotgun (WGS) entry which is preliminary data.</text>
</comment>
<evidence type="ECO:0000256" key="5">
    <source>
        <dbReference type="ARBA" id="ARBA00022692"/>
    </source>
</evidence>
<dbReference type="Gene3D" id="1.20.1600.10">
    <property type="entry name" value="Outer membrane efflux proteins (OEP)"/>
    <property type="match status" value="1"/>
</dbReference>
<reference evidence="9 10" key="1">
    <citation type="submission" date="2018-12" db="EMBL/GenBank/DDBJ databases">
        <title>three novel Halomonas strain isolated from plants.</title>
        <authorList>
            <person name="Sun C."/>
        </authorList>
    </citation>
    <scope>NUCLEOTIDE SEQUENCE [LARGE SCALE GENOMIC DNA]</scope>
    <source>
        <strain evidence="9 10">DSM 19434</strain>
    </source>
</reference>
<name>A0A433KRH9_9GAMM</name>
<evidence type="ECO:0000256" key="8">
    <source>
        <dbReference type="SAM" id="SignalP"/>
    </source>
</evidence>
<comment type="subcellular location">
    <subcellularLocation>
        <location evidence="1">Cell outer membrane</location>
    </subcellularLocation>
</comment>
<evidence type="ECO:0000256" key="1">
    <source>
        <dbReference type="ARBA" id="ARBA00004442"/>
    </source>
</evidence>
<dbReference type="SUPFAM" id="SSF56954">
    <property type="entry name" value="Outer membrane efflux proteins (OEP)"/>
    <property type="match status" value="1"/>
</dbReference>
<dbReference type="Pfam" id="PF02321">
    <property type="entry name" value="OEP"/>
    <property type="match status" value="1"/>
</dbReference>
<evidence type="ECO:0000313" key="10">
    <source>
        <dbReference type="Proteomes" id="UP000287336"/>
    </source>
</evidence>
<dbReference type="Proteomes" id="UP000287336">
    <property type="component" value="Unassembled WGS sequence"/>
</dbReference>
<keyword evidence="4" id="KW-1134">Transmembrane beta strand</keyword>
<keyword evidence="10" id="KW-1185">Reference proteome</keyword>
<keyword evidence="7" id="KW-0998">Cell outer membrane</keyword>
<protein>
    <submittedName>
        <fullName evidence="9">TolC family protein</fullName>
    </submittedName>
</protein>
<dbReference type="PANTHER" id="PTHR30026:SF23">
    <property type="entry name" value="TO APRF-PUTATIVE OUTER MEMBRANE EFFLUX PROTEIN OR SECRETED ALKALINE PHOSPHATASE-RELATED"/>
    <property type="match status" value="1"/>
</dbReference>
<sequence>MKTSPLSRAMKTSPLSRALLVLAIASASTQVNAQDSIVQDQSAEITFVNAPNMALNQQQLIQAIILRNGQALLSQTQQQVAAGNINRERSLLQPELFAEARYTDTERQSTTSDRLSNITSAFGTIDEQNTDVEAGVRVPVATGAELVLSWSGNQREGNLVEAASNGDSNTEAVASLNVSIRQPLLQGIGNRIANARIKEAELQHQRAEYDFHDQLLRVSSSALRAYWRMYLSSQFIEIQQSALDNARNIMQETQNQVNAGRQPRTALLEAEARVIESRAALYNEEQRWRDIQSELKTLLNLSHDAYAMLTFTPIDSPETTPYGASQNFDAYAEDVLSQWPGYHSALLARDIQRLQTNRAVEENRNQLDLVAGYRTSALETRIGDAVSESYATTYPTWYVGVEFSMPLGANLKRSGDIGSAEARQRQAEIELRDIEVSVVNELRTRLHQLEVAHNDLQLAARNQQLYGELYAAERSNYTLGRGRLRDLYEREDDRIEAQQRHAESLALYQLALVAIRLAEGSLFERYGVQINKTLSQG</sequence>
<dbReference type="OrthoDB" id="6193348at2"/>
<evidence type="ECO:0000256" key="7">
    <source>
        <dbReference type="ARBA" id="ARBA00023237"/>
    </source>
</evidence>
<keyword evidence="6" id="KW-0472">Membrane</keyword>
<dbReference type="AlphaFoldDB" id="A0A433KRH9"/>
<dbReference type="GO" id="GO:0015562">
    <property type="term" value="F:efflux transmembrane transporter activity"/>
    <property type="evidence" value="ECO:0007669"/>
    <property type="project" value="InterPro"/>
</dbReference>
<evidence type="ECO:0000256" key="6">
    <source>
        <dbReference type="ARBA" id="ARBA00023136"/>
    </source>
</evidence>
<dbReference type="RefSeq" id="WP_126945570.1">
    <property type="nucleotide sequence ID" value="NZ_RZHG01000011.1"/>
</dbReference>
<dbReference type="GO" id="GO:1990281">
    <property type="term" value="C:efflux pump complex"/>
    <property type="evidence" value="ECO:0007669"/>
    <property type="project" value="TreeGrafter"/>
</dbReference>
<evidence type="ECO:0000313" key="9">
    <source>
        <dbReference type="EMBL" id="RUR32202.1"/>
    </source>
</evidence>
<keyword evidence="8" id="KW-0732">Signal</keyword>
<dbReference type="GO" id="GO:0009279">
    <property type="term" value="C:cell outer membrane"/>
    <property type="evidence" value="ECO:0007669"/>
    <property type="project" value="UniProtKB-SubCell"/>
</dbReference>
<evidence type="ECO:0000256" key="2">
    <source>
        <dbReference type="ARBA" id="ARBA00007613"/>
    </source>
</evidence>
<feature type="chain" id="PRO_5019340861" evidence="8">
    <location>
        <begin position="34"/>
        <end position="537"/>
    </location>
</feature>
<feature type="signal peptide" evidence="8">
    <location>
        <begin position="1"/>
        <end position="33"/>
    </location>
</feature>